<evidence type="ECO:0000313" key="2">
    <source>
        <dbReference type="Proteomes" id="UP001595696"/>
    </source>
</evidence>
<name>A0ABV8DRA6_9NOCA</name>
<sequence>MDAHTYIIRAGRDPAAAGDRDTVGGWPVLDAGQPWPVCPCGARMALYFQLLVPADVAHFAGDQLLVFQCPVESDACFQATGQLPPEFWDHPPANDHAHWRILLQRDATEVAELDPHLRPHRLTLERAVDDDDIPGYDGPLQDFKVGGSPHWFQGAEHLRCPCGAELVFLGQVAENYDFGGFRNDTAQAAEAIAFDDGFLLGNMVYLLACPAHCHPAAIYPVCQN</sequence>
<accession>A0ABV8DRA6</accession>
<dbReference type="RefSeq" id="WP_378611910.1">
    <property type="nucleotide sequence ID" value="NZ_JBHSAX010000008.1"/>
</dbReference>
<keyword evidence="2" id="KW-1185">Reference proteome</keyword>
<protein>
    <recommendedName>
        <fullName evidence="3">DUF1963 domain-containing protein</fullName>
    </recommendedName>
</protein>
<organism evidence="1 2">
    <name type="scientific">Nocardia jiangsuensis</name>
    <dbReference type="NCBI Taxonomy" id="1691563"/>
    <lineage>
        <taxon>Bacteria</taxon>
        <taxon>Bacillati</taxon>
        <taxon>Actinomycetota</taxon>
        <taxon>Actinomycetes</taxon>
        <taxon>Mycobacteriales</taxon>
        <taxon>Nocardiaceae</taxon>
        <taxon>Nocardia</taxon>
    </lineage>
</organism>
<proteinExistence type="predicted"/>
<comment type="caution">
    <text evidence="1">The sequence shown here is derived from an EMBL/GenBank/DDBJ whole genome shotgun (WGS) entry which is preliminary data.</text>
</comment>
<evidence type="ECO:0000313" key="1">
    <source>
        <dbReference type="EMBL" id="MFC3962151.1"/>
    </source>
</evidence>
<dbReference type="EMBL" id="JBHSAX010000008">
    <property type="protein sequence ID" value="MFC3962151.1"/>
    <property type="molecule type" value="Genomic_DNA"/>
</dbReference>
<gene>
    <name evidence="1" type="ORF">ACFO0B_09165</name>
</gene>
<evidence type="ECO:0008006" key="3">
    <source>
        <dbReference type="Google" id="ProtNLM"/>
    </source>
</evidence>
<reference evidence="2" key="1">
    <citation type="journal article" date="2019" name="Int. J. Syst. Evol. Microbiol.">
        <title>The Global Catalogue of Microorganisms (GCM) 10K type strain sequencing project: providing services to taxonomists for standard genome sequencing and annotation.</title>
        <authorList>
            <consortium name="The Broad Institute Genomics Platform"/>
            <consortium name="The Broad Institute Genome Sequencing Center for Infectious Disease"/>
            <person name="Wu L."/>
            <person name="Ma J."/>
        </authorList>
    </citation>
    <scope>NUCLEOTIDE SEQUENCE [LARGE SCALE GENOMIC DNA]</scope>
    <source>
        <strain evidence="2">CGMCC 4.7330</strain>
    </source>
</reference>
<dbReference type="Proteomes" id="UP001595696">
    <property type="component" value="Unassembled WGS sequence"/>
</dbReference>